<protein>
    <recommendedName>
        <fullName evidence="3">Lipoprotein</fullName>
    </recommendedName>
</protein>
<evidence type="ECO:0000313" key="1">
    <source>
        <dbReference type="EMBL" id="MDO1448212.1"/>
    </source>
</evidence>
<dbReference type="EMBL" id="JAUKPO010000010">
    <property type="protein sequence ID" value="MDO1448212.1"/>
    <property type="molecule type" value="Genomic_DNA"/>
</dbReference>
<evidence type="ECO:0008006" key="3">
    <source>
        <dbReference type="Google" id="ProtNLM"/>
    </source>
</evidence>
<reference evidence="1" key="1">
    <citation type="submission" date="2023-07" db="EMBL/GenBank/DDBJ databases">
        <title>The genome sequence of Rhodocytophaga aerolata KACC 12507.</title>
        <authorList>
            <person name="Zhang X."/>
        </authorList>
    </citation>
    <scope>NUCLEOTIDE SEQUENCE</scope>
    <source>
        <strain evidence="1">KACC 12507</strain>
    </source>
</reference>
<organism evidence="1 2">
    <name type="scientific">Rhodocytophaga aerolata</name>
    <dbReference type="NCBI Taxonomy" id="455078"/>
    <lineage>
        <taxon>Bacteria</taxon>
        <taxon>Pseudomonadati</taxon>
        <taxon>Bacteroidota</taxon>
        <taxon>Cytophagia</taxon>
        <taxon>Cytophagales</taxon>
        <taxon>Rhodocytophagaceae</taxon>
        <taxon>Rhodocytophaga</taxon>
    </lineage>
</organism>
<proteinExistence type="predicted"/>
<gene>
    <name evidence="1" type="ORF">Q0590_18200</name>
</gene>
<name>A0ABT8RBT3_9BACT</name>
<evidence type="ECO:0000313" key="2">
    <source>
        <dbReference type="Proteomes" id="UP001168528"/>
    </source>
</evidence>
<comment type="caution">
    <text evidence="1">The sequence shown here is derived from an EMBL/GenBank/DDBJ whole genome shotgun (WGS) entry which is preliminary data.</text>
</comment>
<accession>A0ABT8RBT3</accession>
<keyword evidence="2" id="KW-1185">Reference proteome</keyword>
<dbReference type="Proteomes" id="UP001168528">
    <property type="component" value="Unassembled WGS sequence"/>
</dbReference>
<sequence>MKNKIGVNVVILLLLTCCDGVNKIVCGEPDGRHKAFIDKINTQHSGTLTVEQVPCYPGYLQVNCKAAVTNELLDEIDASARKLDWIEVLVYDKDNKLICGNKGSM</sequence>
<dbReference type="RefSeq" id="WP_302039013.1">
    <property type="nucleotide sequence ID" value="NZ_JAUKPO010000010.1"/>
</dbReference>